<accession>A0ABW5PYX8</accession>
<keyword evidence="6" id="KW-0418">Kinase</keyword>
<dbReference type="NCBIfam" id="TIGR00829">
    <property type="entry name" value="FRU"/>
    <property type="match status" value="1"/>
</dbReference>
<comment type="caution">
    <text evidence="8">The sequence shown here is derived from an EMBL/GenBank/DDBJ whole genome shotgun (WGS) entry which is preliminary data.</text>
</comment>
<dbReference type="InterPro" id="IPR050864">
    <property type="entry name" value="Bacterial_PTS_Sugar_Transport"/>
</dbReference>
<dbReference type="RefSeq" id="WP_379561250.1">
    <property type="nucleotide sequence ID" value="NZ_CP085256.1"/>
</dbReference>
<evidence type="ECO:0000256" key="3">
    <source>
        <dbReference type="ARBA" id="ARBA00022597"/>
    </source>
</evidence>
<evidence type="ECO:0000259" key="7">
    <source>
        <dbReference type="PROSITE" id="PS51099"/>
    </source>
</evidence>
<dbReference type="PANTHER" id="PTHR30505:SF0">
    <property type="entry name" value="FRUCTOSE-LIKE PTS SYSTEM EIIBC COMPONENT-RELATED"/>
    <property type="match status" value="1"/>
</dbReference>
<dbReference type="Proteomes" id="UP001597451">
    <property type="component" value="Unassembled WGS sequence"/>
</dbReference>
<dbReference type="InterPro" id="IPR013011">
    <property type="entry name" value="PTS_EIIB_2"/>
</dbReference>
<feature type="domain" description="PTS EIIB type-2" evidence="7">
    <location>
        <begin position="1"/>
        <end position="99"/>
    </location>
</feature>
<dbReference type="Pfam" id="PF02302">
    <property type="entry name" value="PTS_IIB"/>
    <property type="match status" value="1"/>
</dbReference>
<dbReference type="PANTHER" id="PTHR30505">
    <property type="entry name" value="FRUCTOSE-LIKE PERMEASE"/>
    <property type="match status" value="1"/>
</dbReference>
<organism evidence="8 9">
    <name type="scientific">Oceanobacillus kapialis</name>
    <dbReference type="NCBI Taxonomy" id="481353"/>
    <lineage>
        <taxon>Bacteria</taxon>
        <taxon>Bacillati</taxon>
        <taxon>Bacillota</taxon>
        <taxon>Bacilli</taxon>
        <taxon>Bacillales</taxon>
        <taxon>Bacillaceae</taxon>
        <taxon>Oceanobacillus</taxon>
    </lineage>
</organism>
<dbReference type="InterPro" id="IPR003501">
    <property type="entry name" value="PTS_EIIB_2/3"/>
</dbReference>
<sequence>MNIIAITACPTGVAHTFMAKKKLEEAARKLGHSIKVETQGATGIEDELTKEDVAEADILILAVEVGISKKERFANIKKVEIPIATAIKNAEGLIKKIEAKLNVPAK</sequence>
<evidence type="ECO:0000256" key="4">
    <source>
        <dbReference type="ARBA" id="ARBA00022679"/>
    </source>
</evidence>
<dbReference type="EC" id="2.7.1.202" evidence="8"/>
<evidence type="ECO:0000256" key="5">
    <source>
        <dbReference type="ARBA" id="ARBA00022683"/>
    </source>
</evidence>
<protein>
    <submittedName>
        <fullName evidence="8">PTS fructose transporter subunit IIB</fullName>
        <ecNumber evidence="8">2.7.1.202</ecNumber>
    </submittedName>
</protein>
<name>A0ABW5PYX8_9BACI</name>
<keyword evidence="5" id="KW-0598">Phosphotransferase system</keyword>
<evidence type="ECO:0000313" key="9">
    <source>
        <dbReference type="Proteomes" id="UP001597451"/>
    </source>
</evidence>
<keyword evidence="9" id="KW-1185">Reference proteome</keyword>
<dbReference type="GO" id="GO:0016740">
    <property type="term" value="F:transferase activity"/>
    <property type="evidence" value="ECO:0007669"/>
    <property type="project" value="UniProtKB-KW"/>
</dbReference>
<dbReference type="InterPro" id="IPR003353">
    <property type="entry name" value="PTS_IIB_fruc"/>
</dbReference>
<reference evidence="9" key="1">
    <citation type="journal article" date="2019" name="Int. J. Syst. Evol. Microbiol.">
        <title>The Global Catalogue of Microorganisms (GCM) 10K type strain sequencing project: providing services to taxonomists for standard genome sequencing and annotation.</title>
        <authorList>
            <consortium name="The Broad Institute Genomics Platform"/>
            <consortium name="The Broad Institute Genome Sequencing Center for Infectious Disease"/>
            <person name="Wu L."/>
            <person name="Ma J."/>
        </authorList>
    </citation>
    <scope>NUCLEOTIDE SEQUENCE [LARGE SCALE GENOMIC DNA]</scope>
    <source>
        <strain evidence="9">TISTR 1858</strain>
    </source>
</reference>
<dbReference type="EMBL" id="JBHUMX010000014">
    <property type="protein sequence ID" value="MFD2628534.1"/>
    <property type="molecule type" value="Genomic_DNA"/>
</dbReference>
<evidence type="ECO:0000313" key="8">
    <source>
        <dbReference type="EMBL" id="MFD2628534.1"/>
    </source>
</evidence>
<keyword evidence="1" id="KW-0813">Transport</keyword>
<keyword evidence="2" id="KW-0597">Phosphoprotein</keyword>
<keyword evidence="3" id="KW-0762">Sugar transport</keyword>
<dbReference type="SUPFAM" id="SSF52794">
    <property type="entry name" value="PTS system IIB component-like"/>
    <property type="match status" value="1"/>
</dbReference>
<dbReference type="CDD" id="cd05569">
    <property type="entry name" value="PTS_IIB_fructose"/>
    <property type="match status" value="1"/>
</dbReference>
<dbReference type="PROSITE" id="PS51099">
    <property type="entry name" value="PTS_EIIB_TYPE_2"/>
    <property type="match status" value="1"/>
</dbReference>
<dbReference type="Gene3D" id="3.40.50.2300">
    <property type="match status" value="1"/>
</dbReference>
<evidence type="ECO:0000256" key="6">
    <source>
        <dbReference type="ARBA" id="ARBA00022777"/>
    </source>
</evidence>
<gene>
    <name evidence="8" type="ORF">ACFSUN_07010</name>
</gene>
<dbReference type="InterPro" id="IPR036095">
    <property type="entry name" value="PTS_EIIB-like_sf"/>
</dbReference>
<evidence type="ECO:0000256" key="1">
    <source>
        <dbReference type="ARBA" id="ARBA00022448"/>
    </source>
</evidence>
<evidence type="ECO:0000256" key="2">
    <source>
        <dbReference type="ARBA" id="ARBA00022553"/>
    </source>
</evidence>
<keyword evidence="4 8" id="KW-0808">Transferase</keyword>
<proteinExistence type="predicted"/>